<keyword evidence="2" id="KW-0067">ATP-binding</keyword>
<dbReference type="InterPro" id="IPR000014">
    <property type="entry name" value="PAS"/>
</dbReference>
<accession>A0ABU5PBL9</accession>
<evidence type="ECO:0000256" key="1">
    <source>
        <dbReference type="ARBA" id="ARBA00022741"/>
    </source>
</evidence>
<name>A0ABU5PBL9_9PSED</name>
<dbReference type="InterPro" id="IPR025662">
    <property type="entry name" value="Sigma_54_int_dom_ATP-bd_1"/>
</dbReference>
<comment type="caution">
    <text evidence="7">The sequence shown here is derived from an EMBL/GenBank/DDBJ whole genome shotgun (WGS) entry which is preliminary data.</text>
</comment>
<evidence type="ECO:0000313" key="8">
    <source>
        <dbReference type="Proteomes" id="UP001292571"/>
    </source>
</evidence>
<dbReference type="Pfam" id="PF25601">
    <property type="entry name" value="AAA_lid_14"/>
    <property type="match status" value="1"/>
</dbReference>
<evidence type="ECO:0000256" key="4">
    <source>
        <dbReference type="ARBA" id="ARBA00023125"/>
    </source>
</evidence>
<dbReference type="InterPro" id="IPR003593">
    <property type="entry name" value="AAA+_ATPase"/>
</dbReference>
<dbReference type="RefSeq" id="WP_322949796.1">
    <property type="nucleotide sequence ID" value="NZ_JAYEET010000045.1"/>
</dbReference>
<proteinExistence type="predicted"/>
<dbReference type="SMART" id="SM00091">
    <property type="entry name" value="PAS"/>
    <property type="match status" value="1"/>
</dbReference>
<gene>
    <name evidence="7" type="ORF">SOP97_14570</name>
</gene>
<dbReference type="SUPFAM" id="SSF46689">
    <property type="entry name" value="Homeodomain-like"/>
    <property type="match status" value="1"/>
</dbReference>
<dbReference type="PROSITE" id="PS50045">
    <property type="entry name" value="SIGMA54_INTERACT_4"/>
    <property type="match status" value="1"/>
</dbReference>
<dbReference type="InterPro" id="IPR002078">
    <property type="entry name" value="Sigma_54_int"/>
</dbReference>
<dbReference type="SMART" id="SM00382">
    <property type="entry name" value="AAA"/>
    <property type="match status" value="1"/>
</dbReference>
<dbReference type="InterPro" id="IPR003018">
    <property type="entry name" value="GAF"/>
</dbReference>
<feature type="domain" description="Sigma-54 factor interaction" evidence="6">
    <location>
        <begin position="346"/>
        <end position="571"/>
    </location>
</feature>
<keyword evidence="5" id="KW-0804">Transcription</keyword>
<dbReference type="Gene3D" id="1.10.8.60">
    <property type="match status" value="1"/>
</dbReference>
<reference evidence="7 8" key="1">
    <citation type="submission" date="2023-12" db="EMBL/GenBank/DDBJ databases">
        <title>Pseudomonas sp. T5W1.</title>
        <authorList>
            <person name="Maltman C."/>
        </authorList>
    </citation>
    <scope>NUCLEOTIDE SEQUENCE [LARGE SCALE GENOMIC DNA]</scope>
    <source>
        <strain evidence="7 8">T5W1</strain>
    </source>
</reference>
<dbReference type="PROSITE" id="PS00675">
    <property type="entry name" value="SIGMA54_INTERACT_1"/>
    <property type="match status" value="1"/>
</dbReference>
<dbReference type="Pfam" id="PF01590">
    <property type="entry name" value="GAF"/>
    <property type="match status" value="1"/>
</dbReference>
<dbReference type="Pfam" id="PF02954">
    <property type="entry name" value="HTH_8"/>
    <property type="match status" value="1"/>
</dbReference>
<dbReference type="PANTHER" id="PTHR32071">
    <property type="entry name" value="TRANSCRIPTIONAL REGULATORY PROTEIN"/>
    <property type="match status" value="1"/>
</dbReference>
<dbReference type="PRINTS" id="PR01590">
    <property type="entry name" value="HTHFIS"/>
</dbReference>
<dbReference type="InterPro" id="IPR035965">
    <property type="entry name" value="PAS-like_dom_sf"/>
</dbReference>
<dbReference type="SUPFAM" id="SSF55781">
    <property type="entry name" value="GAF domain-like"/>
    <property type="match status" value="1"/>
</dbReference>
<dbReference type="InterPro" id="IPR058031">
    <property type="entry name" value="AAA_lid_NorR"/>
</dbReference>
<dbReference type="InterPro" id="IPR025943">
    <property type="entry name" value="Sigma_54_int_dom_ATP-bd_2"/>
</dbReference>
<dbReference type="SUPFAM" id="SSF52540">
    <property type="entry name" value="P-loop containing nucleoside triphosphate hydrolases"/>
    <property type="match status" value="1"/>
</dbReference>
<dbReference type="Gene3D" id="3.40.50.300">
    <property type="entry name" value="P-loop containing nucleotide triphosphate hydrolases"/>
    <property type="match status" value="1"/>
</dbReference>
<dbReference type="CDD" id="cd00009">
    <property type="entry name" value="AAA"/>
    <property type="match status" value="1"/>
</dbReference>
<evidence type="ECO:0000256" key="3">
    <source>
        <dbReference type="ARBA" id="ARBA00023015"/>
    </source>
</evidence>
<keyword evidence="8" id="KW-1185">Reference proteome</keyword>
<keyword evidence="4" id="KW-0238">DNA-binding</keyword>
<dbReference type="PANTHER" id="PTHR32071:SF77">
    <property type="entry name" value="TRANSCRIPTIONAL REGULATORY PROTEIN"/>
    <property type="match status" value="1"/>
</dbReference>
<dbReference type="Gene3D" id="3.30.450.20">
    <property type="entry name" value="PAS domain"/>
    <property type="match status" value="1"/>
</dbReference>
<keyword evidence="3" id="KW-0805">Transcription regulation</keyword>
<evidence type="ECO:0000313" key="7">
    <source>
        <dbReference type="EMBL" id="MEA1607026.1"/>
    </source>
</evidence>
<dbReference type="Proteomes" id="UP001292571">
    <property type="component" value="Unassembled WGS sequence"/>
</dbReference>
<dbReference type="Gene3D" id="3.30.450.40">
    <property type="match status" value="1"/>
</dbReference>
<dbReference type="InterPro" id="IPR002197">
    <property type="entry name" value="HTH_Fis"/>
</dbReference>
<dbReference type="InterPro" id="IPR009057">
    <property type="entry name" value="Homeodomain-like_sf"/>
</dbReference>
<evidence type="ECO:0000256" key="2">
    <source>
        <dbReference type="ARBA" id="ARBA00022840"/>
    </source>
</evidence>
<dbReference type="EMBL" id="JAYEET010000045">
    <property type="protein sequence ID" value="MEA1607026.1"/>
    <property type="molecule type" value="Genomic_DNA"/>
</dbReference>
<protein>
    <submittedName>
        <fullName evidence="7">Sigma-54-dependent Fis family transcriptional regulator</fullName>
    </submittedName>
</protein>
<dbReference type="CDD" id="cd00130">
    <property type="entry name" value="PAS"/>
    <property type="match status" value="1"/>
</dbReference>
<evidence type="ECO:0000256" key="5">
    <source>
        <dbReference type="ARBA" id="ARBA00023163"/>
    </source>
</evidence>
<dbReference type="Gene3D" id="1.10.10.60">
    <property type="entry name" value="Homeodomain-like"/>
    <property type="match status" value="1"/>
</dbReference>
<dbReference type="Pfam" id="PF13426">
    <property type="entry name" value="PAS_9"/>
    <property type="match status" value="1"/>
</dbReference>
<dbReference type="SUPFAM" id="SSF55785">
    <property type="entry name" value="PYP-like sensor domain (PAS domain)"/>
    <property type="match status" value="1"/>
</dbReference>
<dbReference type="Pfam" id="PF00158">
    <property type="entry name" value="Sigma54_activat"/>
    <property type="match status" value="1"/>
</dbReference>
<dbReference type="InterPro" id="IPR029016">
    <property type="entry name" value="GAF-like_dom_sf"/>
</dbReference>
<organism evidence="7 8">
    <name type="scientific">Pseudomonas spirodelae</name>
    <dbReference type="NCBI Taxonomy" id="3101751"/>
    <lineage>
        <taxon>Bacteria</taxon>
        <taxon>Pseudomonadati</taxon>
        <taxon>Pseudomonadota</taxon>
        <taxon>Gammaproteobacteria</taxon>
        <taxon>Pseudomonadales</taxon>
        <taxon>Pseudomonadaceae</taxon>
        <taxon>Pseudomonas</taxon>
    </lineage>
</organism>
<dbReference type="PROSITE" id="PS00676">
    <property type="entry name" value="SIGMA54_INTERACT_2"/>
    <property type="match status" value="1"/>
</dbReference>
<keyword evidence="1" id="KW-0547">Nucleotide-binding</keyword>
<sequence length="646" mass="70703">MDARNSIASLAGWTVHARLAEADQVHQARQARLKFLKEGELPSGVLREEIYTSWRRSLGHGLNCLEGEMLDSQQDHDLQQLLANNRLLINAAAPEMEYLVSQHGKNGLVILGDAQANVLVVEGQTELLNIAGLRDIRPGSCWSETLRGTNAVGTALVEGRPIQINCGEHYLDRLSPFSCTSVPLRDPQGQVIGVLDLTRDGAMAQPQDNLATMLLVASAIENRLFGQCYPEHLLLAFHSRLQYLGSAWHGLLVLNLDGEVVAVNDRACDLLQRDRGTLVGQSGRDLLGERSPQFIARLLQGGISSVQTAKGEFFLRLVQVPRHTGLGGAVQAPKAPVAKSNVLQSLAGRDSRLARSLRMAQQCLANDLPVLLLGETGTGKEVVARALHQAGPRANRPFVAVNCAAIPEGLIESELFGYREGAFTGSRRGGMLGRLMQANGGTLFLDEIGDMPLSLQARLLRVLQERKVAPLGASEELDIDVAVICATHRDLKQLVQTKSFREDLYYRINGVSLRLPALRERDDIDDLIGTLLSKLGASQVRLDQELGELLGNYDWPGNIRQLEMVLRAALAMREGAESELGLEHLTDSLLDDLTSSCRQPCGRIRENELELIRNSLERHHGNVSAAADSLGISRATLYRKLKQLRA</sequence>
<evidence type="ECO:0000259" key="6">
    <source>
        <dbReference type="PROSITE" id="PS50045"/>
    </source>
</evidence>
<dbReference type="InterPro" id="IPR027417">
    <property type="entry name" value="P-loop_NTPase"/>
</dbReference>